<dbReference type="SUPFAM" id="SSF53955">
    <property type="entry name" value="Lysozyme-like"/>
    <property type="match status" value="1"/>
</dbReference>
<dbReference type="EMBL" id="LR798232">
    <property type="protein sequence ID" value="CAB5212516.1"/>
    <property type="molecule type" value="Genomic_DNA"/>
</dbReference>
<dbReference type="InterPro" id="IPR008258">
    <property type="entry name" value="Transglycosylase_SLT_dom_1"/>
</dbReference>
<name>A0A6J7WK44_9CAUD</name>
<gene>
    <name evidence="2" type="ORF">UFOVP192_26</name>
</gene>
<proteinExistence type="predicted"/>
<dbReference type="Pfam" id="PF01464">
    <property type="entry name" value="SLT"/>
    <property type="match status" value="1"/>
</dbReference>
<protein>
    <submittedName>
        <fullName evidence="2">LT_GEWL domain containing protein</fullName>
    </submittedName>
</protein>
<reference evidence="2" key="1">
    <citation type="submission" date="2020-05" db="EMBL/GenBank/DDBJ databases">
        <authorList>
            <person name="Chiriac C."/>
            <person name="Salcher M."/>
            <person name="Ghai R."/>
            <person name="Kavagutti S V."/>
        </authorList>
    </citation>
    <scope>NUCLEOTIDE SEQUENCE</scope>
</reference>
<evidence type="ECO:0000313" key="2">
    <source>
        <dbReference type="EMBL" id="CAB5212516.1"/>
    </source>
</evidence>
<accession>A0A6J7WK44</accession>
<feature type="domain" description="Transglycosylase SLT" evidence="1">
    <location>
        <begin position="31"/>
        <end position="114"/>
    </location>
</feature>
<organism evidence="2">
    <name type="scientific">uncultured Caudovirales phage</name>
    <dbReference type="NCBI Taxonomy" id="2100421"/>
    <lineage>
        <taxon>Viruses</taxon>
        <taxon>Duplodnaviria</taxon>
        <taxon>Heunggongvirae</taxon>
        <taxon>Uroviricota</taxon>
        <taxon>Caudoviricetes</taxon>
        <taxon>Peduoviridae</taxon>
        <taxon>Maltschvirus</taxon>
        <taxon>Maltschvirus maltsch</taxon>
    </lineage>
</organism>
<dbReference type="InterPro" id="IPR023346">
    <property type="entry name" value="Lysozyme-like_dom_sf"/>
</dbReference>
<evidence type="ECO:0000259" key="1">
    <source>
        <dbReference type="Pfam" id="PF01464"/>
    </source>
</evidence>
<dbReference type="Gene3D" id="1.10.530.10">
    <property type="match status" value="1"/>
</dbReference>
<sequence length="798" mass="85912">MVDALYDAILGVQPSKSTNAPQKTSSSAGANIDIPDSVLDSLRRVESGKDKFALNKESKAMGPYQFIPETVQMLHKQGYKFNPFDEVEAREMAKTYLKTLSNKAGSLEGGLAAYGGHITKDPTAYVSNVIGGAPKTKQESVVSNDPLYNAILTGKVEEKPATPSGFVEEDLSKPVTFNRKLARQGEKMREQGSKLQPFVEEVAKPLEGITVEDYLTKSTPALAAKANLGGQKGKMEMVETVSQGAEKLVNQIQNFYNAPNKAELIKQGLTHLYEHPGETVGEAIKSTIYHPEQIYIGNVASAAGEKILAGVTKPIAKAAAPVVEKAKKGFGTLQEELQSFKQFNAPEAAPAMGAPSVGAAKTANKAIIDEAMTRATPELAQELSKLNPDEINIPVLERHLDADTLPIPIRLSEGQATRDPHIFSDEMNSRGKNKQLSDRYNQQNAQLVENIDQIKENAAPRVYGTNVVENGQSLIDAYLDIDKARLANIDTKYQALRDAAGGQFPIDGVAFANNAMNSLKKNLKSEFLPESIKKQVEAFKRGEPMTFEQFEAMRTNLAAEMRKADRAGDGNAEFALGKVREALEDLPLTGESKELKVLADEARAAAKERFDTLGSDKAYKAAINGKVAPDDFIQKFVINGKKNDIDTMVAHLGVDSEARQVMAAGIVNWLKSKAGISADGQGAFTQKGFNKALESIDPKILNIVGPEVNQQLKALGNTARNIQERPVGGYVNESNTLVGAMAEKAKTGAEVGLNLLGGGVVPVGTIARGAIHNVKEAQKVKQALKPGAGIKLKDIGKQ</sequence>